<dbReference type="KEGG" id="rsa:RSal33209_0282"/>
<dbReference type="Proteomes" id="UP000002007">
    <property type="component" value="Chromosome"/>
</dbReference>
<accession>A9WM50</accession>
<dbReference type="AlphaFoldDB" id="A9WM50"/>
<name>A9WM50_RENSM</name>
<evidence type="ECO:0000259" key="1">
    <source>
        <dbReference type="Pfam" id="PF13761"/>
    </source>
</evidence>
<organism evidence="2 3">
    <name type="scientific">Renibacterium salmoninarum (strain ATCC 33209 / DSM 20767 / JCM 11484 / NBRC 15589 / NCIMB 2235)</name>
    <dbReference type="NCBI Taxonomy" id="288705"/>
    <lineage>
        <taxon>Bacteria</taxon>
        <taxon>Bacillati</taxon>
        <taxon>Actinomycetota</taxon>
        <taxon>Actinomycetes</taxon>
        <taxon>Micrococcales</taxon>
        <taxon>Micrococcaceae</taxon>
        <taxon>Renibacterium</taxon>
    </lineage>
</organism>
<dbReference type="EMBL" id="CP000910">
    <property type="protein sequence ID" value="ABY22038.1"/>
    <property type="molecule type" value="Genomic_DNA"/>
</dbReference>
<reference evidence="3" key="1">
    <citation type="journal article" date="2008" name="J. Bacteriol.">
        <title>Genome sequence of the fish pathogen Renibacterium salmoninarum suggests reductive evolution away from an environmental Arthrobacter ancestor.</title>
        <authorList>
            <person name="Wiens G.D."/>
            <person name="Rockey D.D."/>
            <person name="Wu Z."/>
            <person name="Chang J."/>
            <person name="Levy R."/>
            <person name="Crane S."/>
            <person name="Chen D.S."/>
            <person name="Capri G.R."/>
            <person name="Burnett J.R."/>
            <person name="Sudheesh P.S."/>
            <person name="Schipma M.J."/>
            <person name="Burd H."/>
            <person name="Bhattacharyya A."/>
            <person name="Rhodes L.D."/>
            <person name="Kaul R."/>
            <person name="Strom M.S."/>
        </authorList>
    </citation>
    <scope>NUCLEOTIDE SEQUENCE [LARGE SCALE GENOMIC DNA]</scope>
    <source>
        <strain evidence="3">ATCC 33209 / DSM 20767 / JCM 11484 / NBRC 15589 / NCIMB 2235</strain>
    </source>
</reference>
<evidence type="ECO:0000313" key="2">
    <source>
        <dbReference type="EMBL" id="ABY22038.1"/>
    </source>
</evidence>
<protein>
    <recommendedName>
        <fullName evidence="1">DUF4166 domain-containing protein</fullName>
    </recommendedName>
</protein>
<dbReference type="HOGENOM" id="CLU_2289322_0_0_11"/>
<dbReference type="STRING" id="288705.RSal33209_0282"/>
<keyword evidence="3" id="KW-1185">Reference proteome</keyword>
<gene>
    <name evidence="2" type="ordered locus">RSal33209_0282</name>
</gene>
<dbReference type="InterPro" id="IPR025311">
    <property type="entry name" value="DUF4166"/>
</dbReference>
<evidence type="ECO:0000313" key="3">
    <source>
        <dbReference type="Proteomes" id="UP000002007"/>
    </source>
</evidence>
<sequence length="101" mass="11432">MASVWTLAAPEVVAKLDEGLRDYFDSAPEGMIGKGVGVFRRVGTPRRWLWPILWLLSKEGIVFPVWQQDVVFEVVNRPSVDSHGRTAIFATRKFRFASGVR</sequence>
<proteinExistence type="predicted"/>
<dbReference type="Pfam" id="PF13761">
    <property type="entry name" value="DUF4166"/>
    <property type="match status" value="1"/>
</dbReference>
<feature type="domain" description="DUF4166" evidence="1">
    <location>
        <begin position="18"/>
        <end position="97"/>
    </location>
</feature>